<dbReference type="RefSeq" id="WP_203905197.1">
    <property type="nucleotide sequence ID" value="NZ_BOPF01000055.1"/>
</dbReference>
<dbReference type="EMBL" id="BOPF01000055">
    <property type="protein sequence ID" value="GIJ51799.1"/>
    <property type="molecule type" value="Genomic_DNA"/>
</dbReference>
<dbReference type="Proteomes" id="UP000619260">
    <property type="component" value="Unassembled WGS sequence"/>
</dbReference>
<proteinExistence type="inferred from homology"/>
<evidence type="ECO:0000313" key="9">
    <source>
        <dbReference type="EMBL" id="GIJ51799.1"/>
    </source>
</evidence>
<comment type="subcellular location">
    <subcellularLocation>
        <location evidence="1">Cell membrane</location>
        <topology evidence="1">Multi-pass membrane protein</topology>
    </subcellularLocation>
</comment>
<feature type="transmembrane region" description="Helical" evidence="7">
    <location>
        <begin position="149"/>
        <end position="169"/>
    </location>
</feature>
<feature type="transmembrane region" description="Helical" evidence="7">
    <location>
        <begin position="315"/>
        <end position="334"/>
    </location>
</feature>
<dbReference type="AlphaFoldDB" id="A0A8J3YTV5"/>
<keyword evidence="3" id="KW-1003">Cell membrane</keyword>
<evidence type="ECO:0000256" key="6">
    <source>
        <dbReference type="ARBA" id="ARBA00023136"/>
    </source>
</evidence>
<reference evidence="9" key="1">
    <citation type="submission" date="2021-01" db="EMBL/GenBank/DDBJ databases">
        <title>Whole genome shotgun sequence of Virgisporangium aliadipatigenens NBRC 105644.</title>
        <authorList>
            <person name="Komaki H."/>
            <person name="Tamura T."/>
        </authorList>
    </citation>
    <scope>NUCLEOTIDE SEQUENCE</scope>
    <source>
        <strain evidence="9">NBRC 105644</strain>
    </source>
</reference>
<evidence type="ECO:0000313" key="10">
    <source>
        <dbReference type="Proteomes" id="UP000619260"/>
    </source>
</evidence>
<dbReference type="InterPro" id="IPR024962">
    <property type="entry name" value="YukD-like"/>
</dbReference>
<gene>
    <name evidence="9" type="ORF">Val02_86850</name>
</gene>
<comment type="similarity">
    <text evidence="2">Belongs to the EccD/Snm4 family.</text>
</comment>
<keyword evidence="4 7" id="KW-0812">Transmembrane</keyword>
<dbReference type="NCBIfam" id="TIGR03920">
    <property type="entry name" value="T7SS_EccD"/>
    <property type="match status" value="1"/>
</dbReference>
<dbReference type="InterPro" id="IPR044049">
    <property type="entry name" value="EccD_transm"/>
</dbReference>
<feature type="transmembrane region" description="Helical" evidence="7">
    <location>
        <begin position="366"/>
        <end position="385"/>
    </location>
</feature>
<evidence type="ECO:0000256" key="7">
    <source>
        <dbReference type="SAM" id="Phobius"/>
    </source>
</evidence>
<evidence type="ECO:0000256" key="3">
    <source>
        <dbReference type="ARBA" id="ARBA00022475"/>
    </source>
</evidence>
<evidence type="ECO:0000256" key="1">
    <source>
        <dbReference type="ARBA" id="ARBA00004651"/>
    </source>
</evidence>
<feature type="transmembrane region" description="Helical" evidence="7">
    <location>
        <begin position="421"/>
        <end position="447"/>
    </location>
</feature>
<sequence>MPAASTGLTRVTVASPQRRVDVVLPDAVPLAELLPELLRRAGDGLADVGQAHGGWLLHRADGTPLAPTGSLADAAVDDGTVLHLVPARQRWPELEYDDVVEEIAAGARRLGPVWSPDATRAAALAIAGVLAVAALVAPLREPAAGDPTVLLGVAVAILGAAVVAARAYGEAVVGTVLGAYGLPFAFVGGVALVGAGSGAARLLGGAAGLLLWSCASAVLVARGLRIFVAGATVGGLFGGAALLALAGLDARAAAVLTVLAVLGVTIAPPAAVRLGRLPLPVVTLPDDTLDSVERHTRTEADRAHLRAAVARGDEVLTGLLTGCVVAAAGAAWALVPTGTAGRILTTVAALALLMRARLFVTVRQRVPLLAGGVALLLAVPVLGGWTPGRATAPLLAFGVVLVALAGARYRRRTPSPYLGRVADVVDTVCLVSVIPLAGAVLELYTFMRGLSG</sequence>
<comment type="caution">
    <text evidence="9">The sequence shown here is derived from an EMBL/GenBank/DDBJ whole genome shotgun (WGS) entry which is preliminary data.</text>
</comment>
<feature type="transmembrane region" description="Helical" evidence="7">
    <location>
        <begin position="226"/>
        <end position="246"/>
    </location>
</feature>
<keyword evidence="6 7" id="KW-0472">Membrane</keyword>
<dbReference type="GO" id="GO:0005886">
    <property type="term" value="C:plasma membrane"/>
    <property type="evidence" value="ECO:0007669"/>
    <property type="project" value="UniProtKB-SubCell"/>
</dbReference>
<dbReference type="Pfam" id="PF08817">
    <property type="entry name" value="YukD"/>
    <property type="match status" value="1"/>
</dbReference>
<feature type="transmembrane region" description="Helical" evidence="7">
    <location>
        <begin position="252"/>
        <end position="272"/>
    </location>
</feature>
<feature type="transmembrane region" description="Helical" evidence="7">
    <location>
        <begin position="391"/>
        <end position="409"/>
    </location>
</feature>
<dbReference type="PIRSF" id="PIRSF017804">
    <property type="entry name" value="Secretion_EccD1"/>
    <property type="match status" value="1"/>
</dbReference>
<accession>A0A8J3YTV5</accession>
<feature type="transmembrane region" description="Helical" evidence="7">
    <location>
        <begin position="176"/>
        <end position="196"/>
    </location>
</feature>
<keyword evidence="5 7" id="KW-1133">Transmembrane helix</keyword>
<dbReference type="Pfam" id="PF19053">
    <property type="entry name" value="EccD"/>
    <property type="match status" value="1"/>
</dbReference>
<feature type="transmembrane region" description="Helical" evidence="7">
    <location>
        <begin position="202"/>
        <end position="221"/>
    </location>
</feature>
<evidence type="ECO:0000256" key="5">
    <source>
        <dbReference type="ARBA" id="ARBA00022989"/>
    </source>
</evidence>
<name>A0A8J3YTV5_9ACTN</name>
<keyword evidence="10" id="KW-1185">Reference proteome</keyword>
<feature type="transmembrane region" description="Helical" evidence="7">
    <location>
        <begin position="340"/>
        <end position="359"/>
    </location>
</feature>
<organism evidence="9 10">
    <name type="scientific">Virgisporangium aliadipatigenens</name>
    <dbReference type="NCBI Taxonomy" id="741659"/>
    <lineage>
        <taxon>Bacteria</taxon>
        <taxon>Bacillati</taxon>
        <taxon>Actinomycetota</taxon>
        <taxon>Actinomycetes</taxon>
        <taxon>Micromonosporales</taxon>
        <taxon>Micromonosporaceae</taxon>
        <taxon>Virgisporangium</taxon>
    </lineage>
</organism>
<feature type="domain" description="EccD-like transmembrane" evidence="8">
    <location>
        <begin position="119"/>
        <end position="450"/>
    </location>
</feature>
<evidence type="ECO:0000256" key="4">
    <source>
        <dbReference type="ARBA" id="ARBA00022692"/>
    </source>
</evidence>
<evidence type="ECO:0000256" key="2">
    <source>
        <dbReference type="ARBA" id="ARBA00006162"/>
    </source>
</evidence>
<evidence type="ECO:0000259" key="8">
    <source>
        <dbReference type="Pfam" id="PF19053"/>
    </source>
</evidence>
<dbReference type="Gene3D" id="3.10.20.90">
    <property type="entry name" value="Phosphatidylinositol 3-kinase Catalytic Subunit, Chain A, domain 1"/>
    <property type="match status" value="1"/>
</dbReference>
<feature type="transmembrane region" description="Helical" evidence="7">
    <location>
        <begin position="118"/>
        <end position="137"/>
    </location>
</feature>
<dbReference type="InterPro" id="IPR006707">
    <property type="entry name" value="T7SS_EccD"/>
</dbReference>
<protein>
    <recommendedName>
        <fullName evidence="8">EccD-like transmembrane domain-containing protein</fullName>
    </recommendedName>
</protein>